<dbReference type="STRING" id="1182543.W9WHV1"/>
<dbReference type="RefSeq" id="XP_007747828.1">
    <property type="nucleotide sequence ID" value="XM_007749638.1"/>
</dbReference>
<dbReference type="GeneID" id="19193755"/>
<organism evidence="1 2">
    <name type="scientific">Cladophialophora psammophila CBS 110553</name>
    <dbReference type="NCBI Taxonomy" id="1182543"/>
    <lineage>
        <taxon>Eukaryota</taxon>
        <taxon>Fungi</taxon>
        <taxon>Dikarya</taxon>
        <taxon>Ascomycota</taxon>
        <taxon>Pezizomycotina</taxon>
        <taxon>Eurotiomycetes</taxon>
        <taxon>Chaetothyriomycetidae</taxon>
        <taxon>Chaetothyriales</taxon>
        <taxon>Herpotrichiellaceae</taxon>
        <taxon>Cladophialophora</taxon>
    </lineage>
</organism>
<dbReference type="Proteomes" id="UP000019471">
    <property type="component" value="Unassembled WGS sequence"/>
</dbReference>
<accession>W9WHV1</accession>
<comment type="caution">
    <text evidence="1">The sequence shown here is derived from an EMBL/GenBank/DDBJ whole genome shotgun (WGS) entry which is preliminary data.</text>
</comment>
<dbReference type="InterPro" id="IPR008775">
    <property type="entry name" value="Phytyl_CoA_dOase-like"/>
</dbReference>
<evidence type="ECO:0008006" key="3">
    <source>
        <dbReference type="Google" id="ProtNLM"/>
    </source>
</evidence>
<dbReference type="Gene3D" id="2.60.120.620">
    <property type="entry name" value="q2cbj1_9rhob like domain"/>
    <property type="match status" value="1"/>
</dbReference>
<dbReference type="SUPFAM" id="SSF51197">
    <property type="entry name" value="Clavaminate synthase-like"/>
    <property type="match status" value="1"/>
</dbReference>
<gene>
    <name evidence="1" type="ORF">A1O5_09058</name>
</gene>
<protein>
    <recommendedName>
        <fullName evidence="3">Phytanoyl-CoA dioxygenase</fullName>
    </recommendedName>
</protein>
<dbReference type="OrthoDB" id="445007at2759"/>
<dbReference type="AlphaFoldDB" id="W9WHV1"/>
<dbReference type="Pfam" id="PF05721">
    <property type="entry name" value="PhyH"/>
    <property type="match status" value="1"/>
</dbReference>
<name>W9WHV1_9EURO</name>
<keyword evidence="2" id="KW-1185">Reference proteome</keyword>
<reference evidence="1 2" key="1">
    <citation type="submission" date="2013-03" db="EMBL/GenBank/DDBJ databases">
        <title>The Genome Sequence of Cladophialophora psammophila CBS 110553.</title>
        <authorList>
            <consortium name="The Broad Institute Genomics Platform"/>
            <person name="Cuomo C."/>
            <person name="de Hoog S."/>
            <person name="Gorbushina A."/>
            <person name="Walker B."/>
            <person name="Young S.K."/>
            <person name="Zeng Q."/>
            <person name="Gargeya S."/>
            <person name="Fitzgerald M."/>
            <person name="Haas B."/>
            <person name="Abouelleil A."/>
            <person name="Allen A.W."/>
            <person name="Alvarado L."/>
            <person name="Arachchi H.M."/>
            <person name="Berlin A.M."/>
            <person name="Chapman S.B."/>
            <person name="Gainer-Dewar J."/>
            <person name="Goldberg J."/>
            <person name="Griggs A."/>
            <person name="Gujja S."/>
            <person name="Hansen M."/>
            <person name="Howarth C."/>
            <person name="Imamovic A."/>
            <person name="Ireland A."/>
            <person name="Larimer J."/>
            <person name="McCowan C."/>
            <person name="Murphy C."/>
            <person name="Pearson M."/>
            <person name="Poon T.W."/>
            <person name="Priest M."/>
            <person name="Roberts A."/>
            <person name="Saif S."/>
            <person name="Shea T."/>
            <person name="Sisk P."/>
            <person name="Sykes S."/>
            <person name="Wortman J."/>
            <person name="Nusbaum C."/>
            <person name="Birren B."/>
        </authorList>
    </citation>
    <scope>NUCLEOTIDE SEQUENCE [LARGE SCALE GENOMIC DNA]</scope>
    <source>
        <strain evidence="1 2">CBS 110553</strain>
    </source>
</reference>
<dbReference type="HOGENOM" id="CLU_047725_0_2_1"/>
<proteinExistence type="predicted"/>
<dbReference type="EMBL" id="AMGX01000015">
    <property type="protein sequence ID" value="EXJ67712.1"/>
    <property type="molecule type" value="Genomic_DNA"/>
</dbReference>
<evidence type="ECO:0000313" key="2">
    <source>
        <dbReference type="Proteomes" id="UP000019471"/>
    </source>
</evidence>
<sequence length="339" mass="37702">MASILQHARRVAWDSHKGDHSPGHRIRKLSRSAPLSLFIEALEADGCVIVKDFTDKATLEKAEWEVRPWLDQQANGVKVGGKFLYRATLSLLHILTGSQALQGKTRTVTRLIGKSATVREKFFADPLYQALCEHFLALETTHYYGNKPLTTTSHPLLSISIAFDIPPGTPAQNLHRDDKNHHARHSHADKYEKGRDMLLGLFVPSCDTTKANGATRVVPGSHLWGDDMPDFGPDGNRGVVDAEMCMGEAFIMLGSLYHGAGAYEKPLGTVKDGARESRTVYAMFSCTGVHRQEEVSFLSYSIDEVKTYSKIVQERLGWKQSEPNLGWVDLKSPEFLLAQ</sequence>
<dbReference type="eggNOG" id="ENOG502SKKK">
    <property type="taxonomic scope" value="Eukaryota"/>
</dbReference>
<evidence type="ECO:0000313" key="1">
    <source>
        <dbReference type="EMBL" id="EXJ67712.1"/>
    </source>
</evidence>